<dbReference type="OrthoDB" id="5870050at2759"/>
<dbReference type="PANTHER" id="PTHR33936">
    <property type="entry name" value="PROTEIN CBG17840"/>
    <property type="match status" value="1"/>
</dbReference>
<dbReference type="PANTHER" id="PTHR33936:SF24">
    <property type="entry name" value="C2H2-TYPE DOMAIN-CONTAINING PROTEIN"/>
    <property type="match status" value="1"/>
</dbReference>
<evidence type="ECO:0000313" key="2">
    <source>
        <dbReference type="EMBL" id="VDO30785.1"/>
    </source>
</evidence>
<reference evidence="4" key="1">
    <citation type="submission" date="2017-02" db="UniProtKB">
        <authorList>
            <consortium name="WormBaseParasite"/>
        </authorList>
    </citation>
    <scope>IDENTIFICATION</scope>
</reference>
<dbReference type="InterPro" id="IPR013087">
    <property type="entry name" value="Znf_C2H2_type"/>
</dbReference>
<name>A0A0N4W9R3_HAEPC</name>
<dbReference type="WBParaSite" id="HPLM_0000705501-mRNA-1">
    <property type="protein sequence ID" value="HPLM_0000705501-mRNA-1"/>
    <property type="gene ID" value="HPLM_0000705501"/>
</dbReference>
<evidence type="ECO:0000313" key="3">
    <source>
        <dbReference type="Proteomes" id="UP000268014"/>
    </source>
</evidence>
<organism evidence="4">
    <name type="scientific">Haemonchus placei</name>
    <name type="common">Barber's pole worm</name>
    <dbReference type="NCBI Taxonomy" id="6290"/>
    <lineage>
        <taxon>Eukaryota</taxon>
        <taxon>Metazoa</taxon>
        <taxon>Ecdysozoa</taxon>
        <taxon>Nematoda</taxon>
        <taxon>Chromadorea</taxon>
        <taxon>Rhabditida</taxon>
        <taxon>Rhabditina</taxon>
        <taxon>Rhabditomorpha</taxon>
        <taxon>Strongyloidea</taxon>
        <taxon>Trichostrongylidae</taxon>
        <taxon>Haemonchus</taxon>
    </lineage>
</organism>
<dbReference type="InterPro" id="IPR052797">
    <property type="entry name" value="RegFact_GeneExpr_CellDeath"/>
</dbReference>
<accession>A0A0N4W9R3</accession>
<sequence length="287" mass="33163">MPIASDIKICLNIADMSSGNEERFGCPLCGKLMLRKNVYDHLRKIHYSSEQQVESMKANIKIEANAKKDEFHIICPVCDDQFLDQEELAIHCNVEHTHDGANGEEQDYTVHDLDFASKKDFEMWLNETCEKTVTSLYKNSKSANTIYYRCNRSGKFVSKSKQRVRCSRKAVLHCSCYVNARFNSDGTVGVKACFGHVGHELEPALLHLSDSQRQYLKSMLEEHSLDYVIRRCRKDFPAKDSRMHFMTKADLWNIINKYDLKPGYRDADDLKSIHLREAEHNEDDGRV</sequence>
<dbReference type="STRING" id="6290.A0A0N4W9R3"/>
<reference evidence="2 3" key="2">
    <citation type="submission" date="2018-11" db="EMBL/GenBank/DDBJ databases">
        <authorList>
            <consortium name="Pathogen Informatics"/>
        </authorList>
    </citation>
    <scope>NUCLEOTIDE SEQUENCE [LARGE SCALE GENOMIC DNA]</scope>
    <source>
        <strain evidence="2 3">MHpl1</strain>
    </source>
</reference>
<feature type="domain" description="C2H2-type" evidence="1">
    <location>
        <begin position="75"/>
        <end position="96"/>
    </location>
</feature>
<dbReference type="EMBL" id="UZAF01016592">
    <property type="protein sequence ID" value="VDO30785.1"/>
    <property type="molecule type" value="Genomic_DNA"/>
</dbReference>
<keyword evidence="3" id="KW-1185">Reference proteome</keyword>
<dbReference type="SMART" id="SM00355">
    <property type="entry name" value="ZnF_C2H2"/>
    <property type="match status" value="2"/>
</dbReference>
<dbReference type="AlphaFoldDB" id="A0A0N4W9R3"/>
<evidence type="ECO:0000259" key="1">
    <source>
        <dbReference type="PROSITE" id="PS00028"/>
    </source>
</evidence>
<dbReference type="Proteomes" id="UP000268014">
    <property type="component" value="Unassembled WGS sequence"/>
</dbReference>
<proteinExistence type="predicted"/>
<protein>
    <submittedName>
        <fullName evidence="4">C2H2-type domain-containing protein</fullName>
    </submittedName>
</protein>
<dbReference type="PROSITE" id="PS00028">
    <property type="entry name" value="ZINC_FINGER_C2H2_1"/>
    <property type="match status" value="1"/>
</dbReference>
<evidence type="ECO:0000313" key="4">
    <source>
        <dbReference type="WBParaSite" id="HPLM_0000705501-mRNA-1"/>
    </source>
</evidence>
<gene>
    <name evidence="2" type="ORF">HPLM_LOCUS7047</name>
</gene>
<dbReference type="Gene3D" id="3.30.160.60">
    <property type="entry name" value="Classic Zinc Finger"/>
    <property type="match status" value="1"/>
</dbReference>